<gene>
    <name evidence="1" type="ORF">V6N11_025470</name>
</gene>
<reference evidence="1 2" key="1">
    <citation type="journal article" date="2024" name="G3 (Bethesda)">
        <title>Genome assembly of Hibiscus sabdariffa L. provides insights into metabolisms of medicinal natural products.</title>
        <authorList>
            <person name="Kim T."/>
        </authorList>
    </citation>
    <scope>NUCLEOTIDE SEQUENCE [LARGE SCALE GENOMIC DNA]</scope>
    <source>
        <strain evidence="1">TK-2024</strain>
        <tissue evidence="1">Old leaves</tissue>
    </source>
</reference>
<dbReference type="PANTHER" id="PTHR33978">
    <property type="entry name" value="SERINE/THREONINE-KINASE"/>
    <property type="match status" value="1"/>
</dbReference>
<evidence type="ECO:0000313" key="1">
    <source>
        <dbReference type="EMBL" id="KAK8975967.1"/>
    </source>
</evidence>
<comment type="caution">
    <text evidence="1">The sequence shown here is derived from an EMBL/GenBank/DDBJ whole genome shotgun (WGS) entry which is preliminary data.</text>
</comment>
<name>A0ABR2NIF4_9ROSI</name>
<dbReference type="PANTHER" id="PTHR33978:SF18">
    <property type="entry name" value="OS01G0656300 PROTEIN"/>
    <property type="match status" value="1"/>
</dbReference>
<proteinExistence type="predicted"/>
<sequence length="122" mass="13840">MERSSETKEKNGEEEAKFAIWDCGSPLYDSYELVSLSHLIERHLMKLPYLGSSKRLTSTRTRFSYLPDAIPATVADTPTRYARAKDSSSPLSGLVEFLGSKFLKRIRFGLKRNKLETSAKSF</sequence>
<protein>
    <submittedName>
        <fullName evidence="1">Uncharacterized protein</fullName>
    </submittedName>
</protein>
<dbReference type="EMBL" id="JBBPBN010000138">
    <property type="protein sequence ID" value="KAK8975967.1"/>
    <property type="molecule type" value="Genomic_DNA"/>
</dbReference>
<evidence type="ECO:0000313" key="2">
    <source>
        <dbReference type="Proteomes" id="UP001396334"/>
    </source>
</evidence>
<dbReference type="Proteomes" id="UP001396334">
    <property type="component" value="Unassembled WGS sequence"/>
</dbReference>
<keyword evidence="2" id="KW-1185">Reference proteome</keyword>
<accession>A0ABR2NIF4</accession>
<organism evidence="1 2">
    <name type="scientific">Hibiscus sabdariffa</name>
    <name type="common">roselle</name>
    <dbReference type="NCBI Taxonomy" id="183260"/>
    <lineage>
        <taxon>Eukaryota</taxon>
        <taxon>Viridiplantae</taxon>
        <taxon>Streptophyta</taxon>
        <taxon>Embryophyta</taxon>
        <taxon>Tracheophyta</taxon>
        <taxon>Spermatophyta</taxon>
        <taxon>Magnoliopsida</taxon>
        <taxon>eudicotyledons</taxon>
        <taxon>Gunneridae</taxon>
        <taxon>Pentapetalae</taxon>
        <taxon>rosids</taxon>
        <taxon>malvids</taxon>
        <taxon>Malvales</taxon>
        <taxon>Malvaceae</taxon>
        <taxon>Malvoideae</taxon>
        <taxon>Hibiscus</taxon>
    </lineage>
</organism>